<evidence type="ECO:0000313" key="3">
    <source>
        <dbReference type="Proteomes" id="UP000192708"/>
    </source>
</evidence>
<dbReference type="AlphaFoldDB" id="A0A1W2BMA9"/>
<dbReference type="SUPFAM" id="SSF53850">
    <property type="entry name" value="Periplasmic binding protein-like II"/>
    <property type="match status" value="1"/>
</dbReference>
<proteinExistence type="inferred from homology"/>
<organism evidence="2 3">
    <name type="scientific">Polynucleobacter kasalickyi</name>
    <dbReference type="NCBI Taxonomy" id="1938817"/>
    <lineage>
        <taxon>Bacteria</taxon>
        <taxon>Pseudomonadati</taxon>
        <taxon>Pseudomonadota</taxon>
        <taxon>Betaproteobacteria</taxon>
        <taxon>Burkholderiales</taxon>
        <taxon>Burkholderiaceae</taxon>
        <taxon>Polynucleobacter</taxon>
    </lineage>
</organism>
<dbReference type="Pfam" id="PF03401">
    <property type="entry name" value="TctC"/>
    <property type="match status" value="1"/>
</dbReference>
<evidence type="ECO:0000313" key="2">
    <source>
        <dbReference type="EMBL" id="SMC74079.1"/>
    </source>
</evidence>
<gene>
    <name evidence="2" type="ORF">SAMN06296008_11426</name>
</gene>
<dbReference type="PANTHER" id="PTHR42928">
    <property type="entry name" value="TRICARBOXYLATE-BINDING PROTEIN"/>
    <property type="match status" value="1"/>
</dbReference>
<dbReference type="InterPro" id="IPR042100">
    <property type="entry name" value="Bug_dom1"/>
</dbReference>
<dbReference type="PANTHER" id="PTHR42928:SF5">
    <property type="entry name" value="BLR1237 PROTEIN"/>
    <property type="match status" value="1"/>
</dbReference>
<reference evidence="2 3" key="1">
    <citation type="submission" date="2017-04" db="EMBL/GenBank/DDBJ databases">
        <authorList>
            <person name="Afonso C.L."/>
            <person name="Miller P.J."/>
            <person name="Scott M.A."/>
            <person name="Spackman E."/>
            <person name="Goraichik I."/>
            <person name="Dimitrov K.M."/>
            <person name="Suarez D.L."/>
            <person name="Swayne D.E."/>
        </authorList>
    </citation>
    <scope>NUCLEOTIDE SEQUENCE [LARGE SCALE GENOMIC DNA]</scope>
    <source>
        <strain evidence="2 3">VK13</strain>
    </source>
</reference>
<dbReference type="Gene3D" id="3.40.190.10">
    <property type="entry name" value="Periplasmic binding protein-like II"/>
    <property type="match status" value="1"/>
</dbReference>
<dbReference type="Gene3D" id="3.40.190.150">
    <property type="entry name" value="Bordetella uptake gene, domain 1"/>
    <property type="match status" value="1"/>
</dbReference>
<dbReference type="PIRSF" id="PIRSF017082">
    <property type="entry name" value="YflP"/>
    <property type="match status" value="1"/>
</dbReference>
<evidence type="ECO:0000256" key="1">
    <source>
        <dbReference type="ARBA" id="ARBA00006987"/>
    </source>
</evidence>
<keyword evidence="3" id="KW-1185">Reference proteome</keyword>
<comment type="similarity">
    <text evidence="1">Belongs to the UPF0065 (bug) family.</text>
</comment>
<dbReference type="EMBL" id="FWXJ01000014">
    <property type="protein sequence ID" value="SMC74079.1"/>
    <property type="molecule type" value="Genomic_DNA"/>
</dbReference>
<dbReference type="CDD" id="cd07012">
    <property type="entry name" value="PBP2_Bug_TTT"/>
    <property type="match status" value="1"/>
</dbReference>
<protein>
    <submittedName>
        <fullName evidence="2">Tripartite-type tricarboxylate transporter, receptor component TctC</fullName>
    </submittedName>
</protein>
<keyword evidence="2" id="KW-0675">Receptor</keyword>
<sequence>MPSWHLAVNFIQRGFTKYLMRYLFVLIVLIFTSPAFSQGYPNRAITMVVPFAPGGSADTIARPLADHLGRQLNQSIIISNRGGAGGAPGTAFALSAKPDGYTILFNLSTISASPEADKLFDKKPLYELKQLVPIALISSEPLVLVVKTNSPFMNMNDLIKEAKAKPSKITYGSSGVYGPIHLAMEMFANAAEIKLQHIPYTGAGPALTALLGGHLDISILALNNALTHQKAGTIRILGSWSSQRNNLIPNVPTLKEIGINVEYPNWGGLFVSNNTPDEVIQTLRNSVKLLSTNPDYLKSMENLSIPVTYLDAPEFDKFWKLDATRIGETLKKIGKVD</sequence>
<dbReference type="STRING" id="1938817.SAMN06296008_11426"/>
<dbReference type="InterPro" id="IPR005064">
    <property type="entry name" value="BUG"/>
</dbReference>
<accession>A0A1W2BMA9</accession>
<dbReference type="Proteomes" id="UP000192708">
    <property type="component" value="Unassembled WGS sequence"/>
</dbReference>
<name>A0A1W2BMA9_9BURK</name>